<sequence length="1376" mass="155444">MDDNAFSAHKNNRSGLSAAEFQRNLYNWFENRGVLDELRTRLRHQMIMALKDTSLRPSPSRRLKSNLSPKIQAIDLLIAEFLLQQHHHYTLSVFTSEVPLLRSMPEFKMSRTHISADGDTVGESMPRFHHQDVKDIMEILGLPLDTEVGNRIYLQYQDDSENTALLTCVVQNISHVLKSVSQIGEKKVLSEPNGTGHTQDSKSNTKHEDVDPSNKDSNSAKQLADLYNAEMQEILYQSRLKSQHIKQLQEEIRRFQDCEVKRVRKEEEEKYKKKLLGRESQMQADIHRQEEELTQKLKDAEDRLARQQQSLECDLQMKQKQVQEQHLQVAHKLQQVEEHAEKLKQEEKMIEETKRKEALLLAEKTGELDTRARQLRQEFERLNAERETLTYMQRELEENRLQLVEASQSLVHSQSQASFLHNLQQQCAHLRHELDATRVRLDNLTEIQSKNSSHSKASFCHHCSVEKVDKGLQTTLPLPTAAVAERLLTQDEAPELGVMRPQLHQHQYLMDLMQKVQQENQELRGHTQRQRLRIDELTSNAALLANQLEDAHAALTLLSNRPTPEYGSRILPSLPLPQVSGTTTVPPLIAPPPPPAPSLQPHAPDHALRTEHSHQMGVGKEVSYAQSPSVSQKVTQSLPASPQHPSLHHRREWRKKPTRRFVVHNNTTSSDETSPTEEILQEARHRLRKLEEESEAVDRSYRDFQLRHSESLAKTRSALFHPSVQPAHFQQQSSNVYYGIFTPSKPMYSAATGGDQNSHTPFIFRNTKYDDKPQSSHQTLFRNERVPPFQCTKRCSNRFAFPQQLQTLGTVDSTAKFFSDRITTQYPLNSIGSELSTSSRYVAGTTVPHADSRFTLQSQPSTGSGFQSRVSHQQKDKIDSVNNRTDRRGSVLHTELLYTHSSASFDPHIRSPYQARNVSFGNSVKTITIYNSPQVSALAGSAANQDSSQKELNDKTSEDIYLKSADDAAASSQKTGKVASLSRSVSLTQSLSGSSRWGEAFLIKESDKVPSRMAYSSTSSTQDDDHISLQFQKSNSYRDIHDENAKISVTDRLSDDSIWKIQHKASSYPSQSLGSEFILKETKSADEDMADKTCLKDNQRLELHELQAEKLFPVSDISALSSREAGSHLSSRTTLNTGSLSIETDFQPVLAASHISSTIFSSDSKDLNIERVSNDGSFLPDLNMCTEEAANKPLFISRVDTVPIQEEDVLSEISGSGTQTTVQKQAVKIVKDSDTVMSNIQDIRENVGKDTGINKADKNSPVEILDLESSGTVQCTLIVPDEVDQNRCTITTNNQENAQDLVKQRHAKTDQRELSECILEGTKSREDFPSAPEEQDSDKGQKFTSLEAEYVTDSSDQAISVGKQSNRDDSNEDDFW</sequence>
<dbReference type="InterPro" id="IPR006594">
    <property type="entry name" value="LisH"/>
</dbReference>
<feature type="coiled-coil region" evidence="1">
    <location>
        <begin position="680"/>
        <end position="707"/>
    </location>
</feature>
<evidence type="ECO:0000256" key="1">
    <source>
        <dbReference type="SAM" id="Coils"/>
    </source>
</evidence>
<feature type="region of interest" description="Disordered" evidence="2">
    <location>
        <begin position="188"/>
        <end position="218"/>
    </location>
</feature>
<feature type="compositionally biased region" description="Polar residues" evidence="2">
    <location>
        <begin position="856"/>
        <end position="871"/>
    </location>
</feature>
<feature type="compositionally biased region" description="Polar residues" evidence="2">
    <location>
        <begin position="624"/>
        <end position="644"/>
    </location>
</feature>
<feature type="coiled-coil region" evidence="1">
    <location>
        <begin position="283"/>
        <end position="440"/>
    </location>
</feature>
<dbReference type="Proteomes" id="UP000502823">
    <property type="component" value="Unassembled WGS sequence"/>
</dbReference>
<dbReference type="GO" id="GO:0036064">
    <property type="term" value="C:ciliary basal body"/>
    <property type="evidence" value="ECO:0007669"/>
    <property type="project" value="TreeGrafter"/>
</dbReference>
<proteinExistence type="predicted"/>
<dbReference type="PANTHER" id="PTHR39063">
    <property type="entry name" value="ORAL-FACIAL-DIGITAL SYNDROME 1 PROTEIN HOMOLOG"/>
    <property type="match status" value="1"/>
</dbReference>
<keyword evidence="1" id="KW-0175">Coiled coil</keyword>
<feature type="region of interest" description="Disordered" evidence="2">
    <location>
        <begin position="856"/>
        <end position="882"/>
    </location>
</feature>
<organism evidence="3 4">
    <name type="scientific">Coptotermes formosanus</name>
    <name type="common">Formosan subterranean termite</name>
    <dbReference type="NCBI Taxonomy" id="36987"/>
    <lineage>
        <taxon>Eukaryota</taxon>
        <taxon>Metazoa</taxon>
        <taxon>Ecdysozoa</taxon>
        <taxon>Arthropoda</taxon>
        <taxon>Hexapoda</taxon>
        <taxon>Insecta</taxon>
        <taxon>Pterygota</taxon>
        <taxon>Neoptera</taxon>
        <taxon>Polyneoptera</taxon>
        <taxon>Dictyoptera</taxon>
        <taxon>Blattodea</taxon>
        <taxon>Blattoidea</taxon>
        <taxon>Termitoidae</taxon>
        <taxon>Rhinotermitidae</taxon>
        <taxon>Coptotermes</taxon>
    </lineage>
</organism>
<feature type="compositionally biased region" description="Basic and acidic residues" evidence="2">
    <location>
        <begin position="199"/>
        <end position="214"/>
    </location>
</feature>
<dbReference type="GO" id="GO:0005813">
    <property type="term" value="C:centrosome"/>
    <property type="evidence" value="ECO:0007669"/>
    <property type="project" value="TreeGrafter"/>
</dbReference>
<evidence type="ECO:0000256" key="2">
    <source>
        <dbReference type="SAM" id="MobiDB-lite"/>
    </source>
</evidence>
<keyword evidence="4" id="KW-1185">Reference proteome</keyword>
<dbReference type="OrthoDB" id="206339at2759"/>
<feature type="compositionally biased region" description="Basic and acidic residues" evidence="2">
    <location>
        <begin position="603"/>
        <end position="614"/>
    </location>
</feature>
<dbReference type="GO" id="GO:0060287">
    <property type="term" value="P:epithelial cilium movement involved in determination of left/right asymmetry"/>
    <property type="evidence" value="ECO:0007669"/>
    <property type="project" value="TreeGrafter"/>
</dbReference>
<feature type="compositionally biased region" description="Pro residues" evidence="2">
    <location>
        <begin position="588"/>
        <end position="598"/>
    </location>
</feature>
<dbReference type="Pfam" id="PF16045">
    <property type="entry name" value="LisH_2"/>
    <property type="match status" value="1"/>
</dbReference>
<feature type="compositionally biased region" description="Basic residues" evidence="2">
    <location>
        <begin position="646"/>
        <end position="662"/>
    </location>
</feature>
<feature type="region of interest" description="Disordered" evidence="2">
    <location>
        <begin position="575"/>
        <end position="678"/>
    </location>
</feature>
<name>A0A6L2PTV6_COPFO</name>
<dbReference type="InterPro" id="IPR055289">
    <property type="entry name" value="OFD1"/>
</dbReference>
<evidence type="ECO:0000313" key="3">
    <source>
        <dbReference type="EMBL" id="GFG33267.1"/>
    </source>
</evidence>
<dbReference type="PANTHER" id="PTHR39063:SF1">
    <property type="entry name" value="OFD1 CENTRIOLE AND CENTRIOLAR SATELLITE PROTEIN"/>
    <property type="match status" value="1"/>
</dbReference>
<protein>
    <submittedName>
        <fullName evidence="3">Uncharacterized protein</fullName>
    </submittedName>
</protein>
<feature type="compositionally biased region" description="Basic and acidic residues" evidence="2">
    <location>
        <begin position="873"/>
        <end position="882"/>
    </location>
</feature>
<reference evidence="4" key="1">
    <citation type="submission" date="2020-01" db="EMBL/GenBank/DDBJ databases">
        <title>Draft genome sequence of the Termite Coptotermes fromosanus.</title>
        <authorList>
            <person name="Itakura S."/>
            <person name="Yosikawa Y."/>
            <person name="Umezawa K."/>
        </authorList>
    </citation>
    <scope>NUCLEOTIDE SEQUENCE [LARGE SCALE GENOMIC DNA]</scope>
</reference>
<accession>A0A6L2PTV6</accession>
<evidence type="ECO:0000313" key="4">
    <source>
        <dbReference type="Proteomes" id="UP000502823"/>
    </source>
</evidence>
<feature type="compositionally biased region" description="Polar residues" evidence="2">
    <location>
        <begin position="1352"/>
        <end position="1364"/>
    </location>
</feature>
<dbReference type="InParanoid" id="A0A6L2PTV6"/>
<comment type="caution">
    <text evidence="3">The sequence shown here is derived from an EMBL/GenBank/DDBJ whole genome shotgun (WGS) entry which is preliminary data.</text>
</comment>
<gene>
    <name evidence="3" type="ORF">Cfor_04004</name>
</gene>
<dbReference type="EMBL" id="BLKM01011461">
    <property type="protein sequence ID" value="GFG33267.1"/>
    <property type="molecule type" value="Genomic_DNA"/>
</dbReference>
<dbReference type="GO" id="GO:0005576">
    <property type="term" value="C:extracellular region"/>
    <property type="evidence" value="ECO:0007669"/>
    <property type="project" value="GOC"/>
</dbReference>
<feature type="coiled-coil region" evidence="1">
    <location>
        <begin position="509"/>
        <end position="554"/>
    </location>
</feature>
<feature type="compositionally biased region" description="Low complexity" evidence="2">
    <location>
        <begin position="667"/>
        <end position="678"/>
    </location>
</feature>
<feature type="region of interest" description="Disordered" evidence="2">
    <location>
        <begin position="1319"/>
        <end position="1376"/>
    </location>
</feature>
<dbReference type="PROSITE" id="PS50896">
    <property type="entry name" value="LISH"/>
    <property type="match status" value="1"/>
</dbReference>